<evidence type="ECO:0000256" key="1">
    <source>
        <dbReference type="ARBA" id="ARBA00004141"/>
    </source>
</evidence>
<dbReference type="AlphaFoldDB" id="H1DF66"/>
<evidence type="ECO:0000256" key="5">
    <source>
        <dbReference type="ARBA" id="ARBA00023136"/>
    </source>
</evidence>
<keyword evidence="8" id="KW-1185">Reference proteome</keyword>
<feature type="transmembrane region" description="Helical" evidence="6">
    <location>
        <begin position="39"/>
        <end position="63"/>
    </location>
</feature>
<dbReference type="HOGENOM" id="CLU_073311_0_0_10"/>
<gene>
    <name evidence="7" type="ORF">HMPREF9449_00902</name>
</gene>
<protein>
    <recommendedName>
        <fullName evidence="9">Prenyltransferase</fullName>
    </recommendedName>
</protein>
<dbReference type="GeneID" id="98068500"/>
<evidence type="ECO:0000256" key="6">
    <source>
        <dbReference type="SAM" id="Phobius"/>
    </source>
</evidence>
<evidence type="ECO:0000313" key="8">
    <source>
        <dbReference type="Proteomes" id="UP000004892"/>
    </source>
</evidence>
<feature type="transmembrane region" description="Helical" evidence="6">
    <location>
        <begin position="231"/>
        <end position="252"/>
    </location>
</feature>
<comment type="subcellular location">
    <subcellularLocation>
        <location evidence="1">Membrane</location>
        <topology evidence="1">Multi-pass membrane protein</topology>
    </subcellularLocation>
</comment>
<dbReference type="PANTHER" id="PTHR42723">
    <property type="entry name" value="CHLOROPHYLL SYNTHASE"/>
    <property type="match status" value="1"/>
</dbReference>
<dbReference type="InterPro" id="IPR000537">
    <property type="entry name" value="UbiA_prenyltransferase"/>
</dbReference>
<evidence type="ECO:0008006" key="9">
    <source>
        <dbReference type="Google" id="ProtNLM"/>
    </source>
</evidence>
<dbReference type="InterPro" id="IPR044878">
    <property type="entry name" value="UbiA_sf"/>
</dbReference>
<dbReference type="eggNOG" id="COG0382">
    <property type="taxonomic scope" value="Bacteria"/>
</dbReference>
<feature type="transmembrane region" description="Helical" evidence="6">
    <location>
        <begin position="290"/>
        <end position="308"/>
    </location>
</feature>
<dbReference type="PANTHER" id="PTHR42723:SF1">
    <property type="entry name" value="CHLOROPHYLL SYNTHASE, CHLOROPLASTIC"/>
    <property type="match status" value="1"/>
</dbReference>
<dbReference type="InterPro" id="IPR050475">
    <property type="entry name" value="Prenyltransferase_related"/>
</dbReference>
<keyword evidence="3 6" id="KW-0812">Transmembrane</keyword>
<feature type="transmembrane region" description="Helical" evidence="6">
    <location>
        <begin position="91"/>
        <end position="110"/>
    </location>
</feature>
<evidence type="ECO:0000256" key="3">
    <source>
        <dbReference type="ARBA" id="ARBA00022692"/>
    </source>
</evidence>
<evidence type="ECO:0000313" key="7">
    <source>
        <dbReference type="EMBL" id="EHP49384.1"/>
    </source>
</evidence>
<dbReference type="Gene3D" id="1.10.357.140">
    <property type="entry name" value="UbiA prenyltransferase"/>
    <property type="match status" value="1"/>
</dbReference>
<accession>H1DF66</accession>
<comment type="caution">
    <text evidence="7">The sequence shown here is derived from an EMBL/GenBank/DDBJ whole genome shotgun (WGS) entry which is preliminary data.</text>
</comment>
<dbReference type="GO" id="GO:0016020">
    <property type="term" value="C:membrane"/>
    <property type="evidence" value="ECO:0007669"/>
    <property type="project" value="UniProtKB-SubCell"/>
</dbReference>
<evidence type="ECO:0000256" key="4">
    <source>
        <dbReference type="ARBA" id="ARBA00022989"/>
    </source>
</evidence>
<dbReference type="GO" id="GO:0016765">
    <property type="term" value="F:transferase activity, transferring alkyl or aryl (other than methyl) groups"/>
    <property type="evidence" value="ECO:0007669"/>
    <property type="project" value="InterPro"/>
</dbReference>
<dbReference type="PATRIC" id="fig|742817.3.peg.959"/>
<reference evidence="7 8" key="1">
    <citation type="submission" date="2012-01" db="EMBL/GenBank/DDBJ databases">
        <title>The Genome Sequence of Odoribacter laneus YIT 12061.</title>
        <authorList>
            <consortium name="The Broad Institute Genome Sequencing Platform"/>
            <person name="Earl A."/>
            <person name="Ward D."/>
            <person name="Feldgarden M."/>
            <person name="Gevers D."/>
            <person name="Morotomi M."/>
            <person name="Young S.K."/>
            <person name="Zeng Q."/>
            <person name="Gargeya S."/>
            <person name="Fitzgerald M."/>
            <person name="Haas B."/>
            <person name="Abouelleil A."/>
            <person name="Alvarado L."/>
            <person name="Arachchi H.M."/>
            <person name="Berlin A."/>
            <person name="Chapman S.B."/>
            <person name="Gearin G."/>
            <person name="Goldberg J."/>
            <person name="Griggs A."/>
            <person name="Gujja S."/>
            <person name="Hansen M."/>
            <person name="Heiman D."/>
            <person name="Howarth C."/>
            <person name="Larimer J."/>
            <person name="Lui A."/>
            <person name="MacDonald P.J.P."/>
            <person name="McCowen C."/>
            <person name="Montmayeur A."/>
            <person name="Murphy C."/>
            <person name="Neiman D."/>
            <person name="Pearson M."/>
            <person name="Priest M."/>
            <person name="Roberts A."/>
            <person name="Saif S."/>
            <person name="Shea T."/>
            <person name="Sisk P."/>
            <person name="Stolte C."/>
            <person name="Sykes S."/>
            <person name="Wortman J."/>
            <person name="Nusbaum C."/>
            <person name="Birren B."/>
        </authorList>
    </citation>
    <scope>NUCLEOTIDE SEQUENCE [LARGE SCALE GENOMIC DNA]</scope>
    <source>
        <strain evidence="7 8">YIT 12061</strain>
    </source>
</reference>
<keyword evidence="4 6" id="KW-1133">Transmembrane helix</keyword>
<name>H1DF66_9BACT</name>
<keyword evidence="2" id="KW-1003">Cell membrane</keyword>
<organism evidence="7 8">
    <name type="scientific">Odoribacter laneus YIT 12061</name>
    <dbReference type="NCBI Taxonomy" id="742817"/>
    <lineage>
        <taxon>Bacteria</taxon>
        <taxon>Pseudomonadati</taxon>
        <taxon>Bacteroidota</taxon>
        <taxon>Bacteroidia</taxon>
        <taxon>Bacteroidales</taxon>
        <taxon>Odoribacteraceae</taxon>
        <taxon>Odoribacter</taxon>
    </lineage>
</organism>
<dbReference type="CDD" id="cd13961">
    <property type="entry name" value="PT_UbiA_DGGGPS"/>
    <property type="match status" value="1"/>
</dbReference>
<dbReference type="STRING" id="742817.HMPREF9449_00902"/>
<dbReference type="RefSeq" id="WP_009136050.1">
    <property type="nucleotide sequence ID" value="NZ_JH594596.1"/>
</dbReference>
<dbReference type="EMBL" id="ADMC01000014">
    <property type="protein sequence ID" value="EHP49384.1"/>
    <property type="molecule type" value="Genomic_DNA"/>
</dbReference>
<dbReference type="Proteomes" id="UP000004892">
    <property type="component" value="Unassembled WGS sequence"/>
</dbReference>
<sequence length="309" mass="35667">MLKILRLIRIRTLIFTVFVMCMVRYFVMEPLLLKDGFFLQMPVVVFVLLIISVCCLVAAAYVINDYFDTRTDRISGVKAVIVGRHITRRTAIILHTILNIVAVGLAFYVSWMVGKWKISLLFFLISGILWFYSSCYKRYLLLGNLMVAFLVGLIPLSVLVFEIPLLQEAYGQTAFFPDFMYLYKWVLGFSFFLVGNTFVYEVNKDNYTMSGDIEKGIVTIPLKWGRRTTRCIMGTVVVIIMLAVFFLCLKIFPFSVLSWTYIFLAIELPYLFYLYTILNPRGKRSIQLGTIRFIMVAGIAFAFFIGHLL</sequence>
<proteinExistence type="predicted"/>
<keyword evidence="5 6" id="KW-0472">Membrane</keyword>
<feature type="transmembrane region" description="Helical" evidence="6">
    <location>
        <begin position="181"/>
        <end position="200"/>
    </location>
</feature>
<feature type="transmembrane region" description="Helical" evidence="6">
    <location>
        <begin position="116"/>
        <end position="132"/>
    </location>
</feature>
<feature type="transmembrane region" description="Helical" evidence="6">
    <location>
        <begin position="258"/>
        <end position="278"/>
    </location>
</feature>
<dbReference type="Pfam" id="PF01040">
    <property type="entry name" value="UbiA"/>
    <property type="match status" value="1"/>
</dbReference>
<feature type="transmembrane region" description="Helical" evidence="6">
    <location>
        <begin position="7"/>
        <end position="27"/>
    </location>
</feature>
<evidence type="ECO:0000256" key="2">
    <source>
        <dbReference type="ARBA" id="ARBA00022475"/>
    </source>
</evidence>
<feature type="transmembrane region" description="Helical" evidence="6">
    <location>
        <begin position="139"/>
        <end position="161"/>
    </location>
</feature>